<reference evidence="4" key="1">
    <citation type="submission" date="2011-10" db="EMBL/GenBank/DDBJ databases">
        <authorList>
            <person name="Genoscope - CEA"/>
        </authorList>
    </citation>
    <scope>NUCLEOTIDE SEQUENCE</scope>
    <source>
        <strain evidence="4">CBS 7064</strain>
    </source>
</reference>
<accession>G8YU21</accession>
<evidence type="ECO:0000313" key="4">
    <source>
        <dbReference type="EMBL" id="CCE73422.1"/>
    </source>
</evidence>
<proteinExistence type="predicted"/>
<protein>
    <submittedName>
        <fullName evidence="4">Piso0_000462 protein</fullName>
    </submittedName>
</protein>
<evidence type="ECO:0000256" key="2">
    <source>
        <dbReference type="SAM" id="Phobius"/>
    </source>
</evidence>
<gene>
    <name evidence="4" type="primary">Piso0_000462</name>
    <name evidence="3" type="ORF">GNLVRS01_PISO0A09878g</name>
    <name evidence="4" type="ORF">GNLVRS01_PISO0B09945g</name>
</gene>
<organism evidence="4 5">
    <name type="scientific">Pichia sorbitophila (strain ATCC MYA-4447 / BCRC 22081 / CBS 7064 / NBRC 10061 / NRRL Y-12695)</name>
    <name type="common">Hybrid yeast</name>
    <dbReference type="NCBI Taxonomy" id="559304"/>
    <lineage>
        <taxon>Eukaryota</taxon>
        <taxon>Fungi</taxon>
        <taxon>Dikarya</taxon>
        <taxon>Ascomycota</taxon>
        <taxon>Saccharomycotina</taxon>
        <taxon>Pichiomycetes</taxon>
        <taxon>Debaryomycetaceae</taxon>
        <taxon>Millerozyma</taxon>
    </lineage>
</organism>
<dbReference type="HOGENOM" id="CLU_2334381_0_0_1"/>
<keyword evidence="2" id="KW-0472">Membrane</keyword>
<dbReference type="EMBL" id="FO082059">
    <property type="protein sequence ID" value="CCE72861.1"/>
    <property type="molecule type" value="Genomic_DNA"/>
</dbReference>
<name>G8YU21_PICSO</name>
<evidence type="ECO:0000256" key="1">
    <source>
        <dbReference type="SAM" id="MobiDB-lite"/>
    </source>
</evidence>
<keyword evidence="2" id="KW-1133">Transmembrane helix</keyword>
<dbReference type="InParanoid" id="G8YU21"/>
<keyword evidence="2" id="KW-0812">Transmembrane</keyword>
<dbReference type="AlphaFoldDB" id="G8YU21"/>
<dbReference type="EMBL" id="FO082058">
    <property type="protein sequence ID" value="CCE73422.1"/>
    <property type="molecule type" value="Genomic_DNA"/>
</dbReference>
<feature type="region of interest" description="Disordered" evidence="1">
    <location>
        <begin position="73"/>
        <end position="98"/>
    </location>
</feature>
<evidence type="ECO:0000313" key="3">
    <source>
        <dbReference type="EMBL" id="CCE72861.1"/>
    </source>
</evidence>
<keyword evidence="5" id="KW-1185">Reference proteome</keyword>
<reference evidence="5" key="2">
    <citation type="journal article" date="2012" name="G3 (Bethesda)">
        <title>Pichia sorbitophila, an interspecies yeast hybrid reveals early steps of genome resolution following polyploidization.</title>
        <authorList>
            <person name="Leh Louis V."/>
            <person name="Despons L."/>
            <person name="Friedrich A."/>
            <person name="Martin T."/>
            <person name="Durrens P."/>
            <person name="Casaregola S."/>
            <person name="Neuveglise C."/>
            <person name="Fairhead C."/>
            <person name="Marck C."/>
            <person name="Cruz J.A."/>
            <person name="Straub M.L."/>
            <person name="Kugler V."/>
            <person name="Sacerdot C."/>
            <person name="Uzunov Z."/>
            <person name="Thierry A."/>
            <person name="Weiss S."/>
            <person name="Bleykasten C."/>
            <person name="De Montigny J."/>
            <person name="Jacques N."/>
            <person name="Jung P."/>
            <person name="Lemaire M."/>
            <person name="Mallet S."/>
            <person name="Morel G."/>
            <person name="Richard G.F."/>
            <person name="Sarkar A."/>
            <person name="Savel G."/>
            <person name="Schacherer J."/>
            <person name="Seret M.L."/>
            <person name="Talla E."/>
            <person name="Samson G."/>
            <person name="Jubin C."/>
            <person name="Poulain J."/>
            <person name="Vacherie B."/>
            <person name="Barbe V."/>
            <person name="Pelletier E."/>
            <person name="Sherman D.J."/>
            <person name="Westhof E."/>
            <person name="Weissenbach J."/>
            <person name="Baret P.V."/>
            <person name="Wincker P."/>
            <person name="Gaillardin C."/>
            <person name="Dujon B."/>
            <person name="Souciet J.L."/>
        </authorList>
    </citation>
    <scope>NUCLEOTIDE SEQUENCE [LARGE SCALE GENOMIC DNA]</scope>
    <source>
        <strain evidence="5">ATCC MYA-4447 / BCRC 22081 / CBS 7064 / NBRC 10061 / NRRL Y-12695</strain>
    </source>
</reference>
<dbReference type="Proteomes" id="UP000005222">
    <property type="component" value="Chromosome B"/>
</dbReference>
<dbReference type="Proteomes" id="UP000005222">
    <property type="component" value="Chromosome A"/>
</dbReference>
<evidence type="ECO:0000313" key="5">
    <source>
        <dbReference type="Proteomes" id="UP000005222"/>
    </source>
</evidence>
<feature type="transmembrane region" description="Helical" evidence="2">
    <location>
        <begin position="18"/>
        <end position="37"/>
    </location>
</feature>
<sequence length="98" mass="11115">MGAHSTTRASSLSSSLFIIRYFIFFFYCCFFFFCFVLRSFAPIKGVSPTCFTTSFYKEKLYHDELLFNARKIRPGTSLSYPPPSRRAAGGCHDSPAVP</sequence>